<organism evidence="1 2">
    <name type="scientific">Candidatus Nitrosomaritimum aestuariumsis</name>
    <dbReference type="NCBI Taxonomy" id="3342354"/>
    <lineage>
        <taxon>Archaea</taxon>
        <taxon>Nitrososphaerota</taxon>
        <taxon>Nitrososphaeria</taxon>
        <taxon>Nitrosopumilales</taxon>
        <taxon>Nitrosopumilaceae</taxon>
        <taxon>Candidatus Nitrosomaritimum</taxon>
    </lineage>
</organism>
<dbReference type="EMBL" id="JACEMZ010000092">
    <property type="protein sequence ID" value="MBA4453217.1"/>
    <property type="molecule type" value="Genomic_DNA"/>
</dbReference>
<dbReference type="Proteomes" id="UP000559653">
    <property type="component" value="Unassembled WGS sequence"/>
</dbReference>
<comment type="caution">
    <text evidence="1">The sequence shown here is derived from an EMBL/GenBank/DDBJ whole genome shotgun (WGS) entry which is preliminary data.</text>
</comment>
<evidence type="ECO:0000313" key="1">
    <source>
        <dbReference type="EMBL" id="MBA4453217.1"/>
    </source>
</evidence>
<accession>A0AC60W0Z4</accession>
<evidence type="ECO:0000313" key="2">
    <source>
        <dbReference type="Proteomes" id="UP000559653"/>
    </source>
</evidence>
<proteinExistence type="predicted"/>
<reference evidence="1 2" key="1">
    <citation type="journal article" date="2020" name="Appl. Environ. Microbiol.">
        <title>Genomic Characteristics of a Novel Species of Ammonia-Oxidizing Archaea from the Jiulong River Estuary.</title>
        <authorList>
            <person name="Zou D."/>
            <person name="Wan R."/>
            <person name="Han L."/>
            <person name="Xu M.N."/>
            <person name="Liu Y."/>
            <person name="Liu H."/>
            <person name="Kao S.J."/>
            <person name="Li M."/>
        </authorList>
    </citation>
    <scope>NUCLEOTIDE SEQUENCE [LARGE SCALE GENOMIC DNA]</scope>
    <source>
        <strain evidence="1">W1bin1</strain>
    </source>
</reference>
<name>A0AC60W0Z4_9ARCH</name>
<sequence length="524" mass="59259">MTTSLVILKNFPVLLFFSIFVILFSANEVYGHGLGAETFPPVDLNGKLVTLEVSSSNNNPEETEDQQISISLIDFNSKVTLRDVTFLIKSERGDQFLFEKEFKADNGFVVFNFVSEDNDSIQVVEEEESNLFGSLLGLDSRLIHVKGPKLSEGGLYKFDISILTADGYSNKLDEPLVFISGISIAQTKDHNIDDPNFGKQTIQSVTYYDEIRDFQYDSDSREITFSMPFDWSVDNINQTSVVHEELVIPKTFGDLLVSGFSMHVNDVKLSDNIVTIDDFFSEGRIVHFIINQNELWKIFEEDENQDGMRFLVKPNSNDIQLSSITDNGQFRVLVSTEPENLKSNSDAKIQFNIMDVFLKNRPIAVDYEFSLTQNGNTVHQQTGTSTDSKEQFNTAEFTIPSGMSGIAFLNFNNLNGNDLARTSIPIVIDRIGGQNEISIPEWVRNNAAWWADDQIDDGTFIQAIEYLIKNEIILIPKTEQESSDSQEIPDWIKNNAAWWSEGLIDDETFVQGLQFLIQKGILRV</sequence>
<gene>
    <name evidence="1" type="ORF">H2B03_08675</name>
</gene>
<protein>
    <submittedName>
        <fullName evidence="1">Peptidase</fullName>
    </submittedName>
</protein>